<feature type="compositionally biased region" description="Basic and acidic residues" evidence="1">
    <location>
        <begin position="126"/>
        <end position="147"/>
    </location>
</feature>
<dbReference type="Proteomes" id="UP000015105">
    <property type="component" value="Chromosome 3D"/>
</dbReference>
<evidence type="ECO:0000313" key="3">
    <source>
        <dbReference type="Proteomes" id="UP000015105"/>
    </source>
</evidence>
<keyword evidence="3" id="KW-1185">Reference proteome</keyword>
<sequence length="147" mass="15870">STEPVRAIGKKNAAFQSRLQLRCAATPCPAAAHRTGARGHGAWWGRGVSHRKYRAGGLRAPRAAGGGVAARRRTKAAAGACRGWIRVRQGLGRRIWRRSTRRGSPVTRRMAGARLPGRIHSILGSRTERRHGGEGEKKAERRGGAVT</sequence>
<organism evidence="2 3">
    <name type="scientific">Aegilops tauschii subsp. strangulata</name>
    <name type="common">Goatgrass</name>
    <dbReference type="NCBI Taxonomy" id="200361"/>
    <lineage>
        <taxon>Eukaryota</taxon>
        <taxon>Viridiplantae</taxon>
        <taxon>Streptophyta</taxon>
        <taxon>Embryophyta</taxon>
        <taxon>Tracheophyta</taxon>
        <taxon>Spermatophyta</taxon>
        <taxon>Magnoliopsida</taxon>
        <taxon>Liliopsida</taxon>
        <taxon>Poales</taxon>
        <taxon>Poaceae</taxon>
        <taxon>BOP clade</taxon>
        <taxon>Pooideae</taxon>
        <taxon>Triticodae</taxon>
        <taxon>Triticeae</taxon>
        <taxon>Triticinae</taxon>
        <taxon>Aegilops</taxon>
    </lineage>
</organism>
<evidence type="ECO:0000313" key="2">
    <source>
        <dbReference type="EnsemblPlants" id="AET3Gv20367600.1"/>
    </source>
</evidence>
<reference evidence="2" key="3">
    <citation type="journal article" date="2017" name="Nature">
        <title>Genome sequence of the progenitor of the wheat D genome Aegilops tauschii.</title>
        <authorList>
            <person name="Luo M.C."/>
            <person name="Gu Y.Q."/>
            <person name="Puiu D."/>
            <person name="Wang H."/>
            <person name="Twardziok S.O."/>
            <person name="Deal K.R."/>
            <person name="Huo N."/>
            <person name="Zhu T."/>
            <person name="Wang L."/>
            <person name="Wang Y."/>
            <person name="McGuire P.E."/>
            <person name="Liu S."/>
            <person name="Long H."/>
            <person name="Ramasamy R.K."/>
            <person name="Rodriguez J.C."/>
            <person name="Van S.L."/>
            <person name="Yuan L."/>
            <person name="Wang Z."/>
            <person name="Xia Z."/>
            <person name="Xiao L."/>
            <person name="Anderson O.D."/>
            <person name="Ouyang S."/>
            <person name="Liang Y."/>
            <person name="Zimin A.V."/>
            <person name="Pertea G."/>
            <person name="Qi P."/>
            <person name="Bennetzen J.L."/>
            <person name="Dai X."/>
            <person name="Dawson M.W."/>
            <person name="Muller H.G."/>
            <person name="Kugler K."/>
            <person name="Rivarola-Duarte L."/>
            <person name="Spannagl M."/>
            <person name="Mayer K.F.X."/>
            <person name="Lu F.H."/>
            <person name="Bevan M.W."/>
            <person name="Leroy P."/>
            <person name="Li P."/>
            <person name="You F.M."/>
            <person name="Sun Q."/>
            <person name="Liu Z."/>
            <person name="Lyons E."/>
            <person name="Wicker T."/>
            <person name="Salzberg S.L."/>
            <person name="Devos K.M."/>
            <person name="Dvorak J."/>
        </authorList>
    </citation>
    <scope>NUCLEOTIDE SEQUENCE [LARGE SCALE GENOMIC DNA]</scope>
    <source>
        <strain evidence="2">cv. AL8/78</strain>
    </source>
</reference>
<reference evidence="3" key="1">
    <citation type="journal article" date="2014" name="Science">
        <title>Ancient hybridizations among the ancestral genomes of bread wheat.</title>
        <authorList>
            <consortium name="International Wheat Genome Sequencing Consortium,"/>
            <person name="Marcussen T."/>
            <person name="Sandve S.R."/>
            <person name="Heier L."/>
            <person name="Spannagl M."/>
            <person name="Pfeifer M."/>
            <person name="Jakobsen K.S."/>
            <person name="Wulff B.B."/>
            <person name="Steuernagel B."/>
            <person name="Mayer K.F."/>
            <person name="Olsen O.A."/>
        </authorList>
    </citation>
    <scope>NUCLEOTIDE SEQUENCE [LARGE SCALE GENOMIC DNA]</scope>
    <source>
        <strain evidence="3">cv. AL8/78</strain>
    </source>
</reference>
<dbReference type="Gramene" id="AET3Gv20367600.1">
    <property type="protein sequence ID" value="AET3Gv20367600.1"/>
    <property type="gene ID" value="AET3Gv20367600"/>
</dbReference>
<dbReference type="AlphaFoldDB" id="A0A453EJP7"/>
<reference evidence="2" key="5">
    <citation type="journal article" date="2021" name="G3 (Bethesda)">
        <title>Aegilops tauschii genome assembly Aet v5.0 features greater sequence contiguity and improved annotation.</title>
        <authorList>
            <person name="Wang L."/>
            <person name="Zhu T."/>
            <person name="Rodriguez J.C."/>
            <person name="Deal K.R."/>
            <person name="Dubcovsky J."/>
            <person name="McGuire P.E."/>
            <person name="Lux T."/>
            <person name="Spannagl M."/>
            <person name="Mayer K.F.X."/>
            <person name="Baldrich P."/>
            <person name="Meyers B.C."/>
            <person name="Huo N."/>
            <person name="Gu Y.Q."/>
            <person name="Zhou H."/>
            <person name="Devos K.M."/>
            <person name="Bennetzen J.L."/>
            <person name="Unver T."/>
            <person name="Budak H."/>
            <person name="Gulick P.J."/>
            <person name="Galiba G."/>
            <person name="Kalapos B."/>
            <person name="Nelson D.R."/>
            <person name="Li P."/>
            <person name="You F.M."/>
            <person name="Luo M.C."/>
            <person name="Dvorak J."/>
        </authorList>
    </citation>
    <scope>NUCLEOTIDE SEQUENCE [LARGE SCALE GENOMIC DNA]</scope>
    <source>
        <strain evidence="2">cv. AL8/78</strain>
    </source>
</reference>
<proteinExistence type="predicted"/>
<reference evidence="2" key="4">
    <citation type="submission" date="2019-03" db="UniProtKB">
        <authorList>
            <consortium name="EnsemblPlants"/>
        </authorList>
    </citation>
    <scope>IDENTIFICATION</scope>
</reference>
<evidence type="ECO:0000256" key="1">
    <source>
        <dbReference type="SAM" id="MobiDB-lite"/>
    </source>
</evidence>
<reference evidence="3" key="2">
    <citation type="journal article" date="2017" name="Nat. Plants">
        <title>The Aegilops tauschii genome reveals multiple impacts of transposons.</title>
        <authorList>
            <person name="Zhao G."/>
            <person name="Zou C."/>
            <person name="Li K."/>
            <person name="Wang K."/>
            <person name="Li T."/>
            <person name="Gao L."/>
            <person name="Zhang X."/>
            <person name="Wang H."/>
            <person name="Yang Z."/>
            <person name="Liu X."/>
            <person name="Jiang W."/>
            <person name="Mao L."/>
            <person name="Kong X."/>
            <person name="Jiao Y."/>
            <person name="Jia J."/>
        </authorList>
    </citation>
    <scope>NUCLEOTIDE SEQUENCE [LARGE SCALE GENOMIC DNA]</scope>
    <source>
        <strain evidence="3">cv. AL8/78</strain>
    </source>
</reference>
<dbReference type="EnsemblPlants" id="AET3Gv20367600.1">
    <property type="protein sequence ID" value="AET3Gv20367600.1"/>
    <property type="gene ID" value="AET3Gv20367600"/>
</dbReference>
<protein>
    <submittedName>
        <fullName evidence="2">Uncharacterized protein</fullName>
    </submittedName>
</protein>
<name>A0A453EJP7_AEGTS</name>
<feature type="region of interest" description="Disordered" evidence="1">
    <location>
        <begin position="123"/>
        <end position="147"/>
    </location>
</feature>
<accession>A0A453EJP7</accession>